<gene>
    <name evidence="1" type="ORF">OE747_06845</name>
</gene>
<reference evidence="1 2" key="1">
    <citation type="submission" date="2022-10" db="EMBL/GenBank/DDBJ databases">
        <title>Ruegeria sp. nov., isolated from ocean surface sediments.</title>
        <authorList>
            <person name="He W."/>
            <person name="Xue H.-P."/>
            <person name="Zhang D.-F."/>
        </authorList>
    </citation>
    <scope>NUCLEOTIDE SEQUENCE [LARGE SCALE GENOMIC DNA]</scope>
    <source>
        <strain evidence="1 2">XHP0148</strain>
    </source>
</reference>
<dbReference type="Proteomes" id="UP001320899">
    <property type="component" value="Unassembled WGS sequence"/>
</dbReference>
<proteinExistence type="predicted"/>
<keyword evidence="2" id="KW-1185">Reference proteome</keyword>
<dbReference type="EMBL" id="JAOWLB010000003">
    <property type="protein sequence ID" value="MCV2888051.1"/>
    <property type="molecule type" value="Genomic_DNA"/>
</dbReference>
<name>A0ABT3AH85_9RHOB</name>
<protein>
    <recommendedName>
        <fullName evidence="3">Lipoprotein</fullName>
    </recommendedName>
</protein>
<comment type="caution">
    <text evidence="1">The sequence shown here is derived from an EMBL/GenBank/DDBJ whole genome shotgun (WGS) entry which is preliminary data.</text>
</comment>
<evidence type="ECO:0008006" key="3">
    <source>
        <dbReference type="Google" id="ProtNLM"/>
    </source>
</evidence>
<dbReference type="RefSeq" id="WP_263827857.1">
    <property type="nucleotide sequence ID" value="NZ_JAOWLB010000003.1"/>
</dbReference>
<sequence length="172" mass="18597">MAVTVSGCVQQGTGPDAAELRNIAPWNIVPKSSPAQLVTAFRQFCVEAPASRSAQEGKLRNASYVPTAPRNGNKPQVFLVDDRRPAIVVSDTTCMARAYARTGQTEKMNDYVASAFPDARPVSPDSLPKTFEQAWSVNLPDAAIIATERVNDLGNSSGYGLILHRPNRPRTN</sequence>
<accession>A0ABT3AH85</accession>
<evidence type="ECO:0000313" key="2">
    <source>
        <dbReference type="Proteomes" id="UP001320899"/>
    </source>
</evidence>
<organism evidence="1 2">
    <name type="scientific">Ruegeria aquimaris</name>
    <dbReference type="NCBI Taxonomy" id="2984333"/>
    <lineage>
        <taxon>Bacteria</taxon>
        <taxon>Pseudomonadati</taxon>
        <taxon>Pseudomonadota</taxon>
        <taxon>Alphaproteobacteria</taxon>
        <taxon>Rhodobacterales</taxon>
        <taxon>Roseobacteraceae</taxon>
        <taxon>Ruegeria</taxon>
    </lineage>
</organism>
<evidence type="ECO:0000313" key="1">
    <source>
        <dbReference type="EMBL" id="MCV2888051.1"/>
    </source>
</evidence>